<keyword evidence="6" id="KW-0534">Nitrate assimilation</keyword>
<dbReference type="GO" id="GO:0042128">
    <property type="term" value="P:nitrate assimilation"/>
    <property type="evidence" value="ECO:0007669"/>
    <property type="project" value="UniProtKB-KW"/>
</dbReference>
<dbReference type="GO" id="GO:0051537">
    <property type="term" value="F:2 iron, 2 sulfur cluster binding"/>
    <property type="evidence" value="ECO:0007669"/>
    <property type="project" value="UniProtKB-KW"/>
</dbReference>
<keyword evidence="5" id="KW-0411">Iron-sulfur</keyword>
<dbReference type="Pfam" id="PF13806">
    <property type="entry name" value="Rieske_2"/>
    <property type="match status" value="1"/>
</dbReference>
<protein>
    <submittedName>
        <fullName evidence="8">Nitrite reductase small subunit NirD</fullName>
    </submittedName>
</protein>
<dbReference type="PANTHER" id="PTHR21496:SF23">
    <property type="entry name" value="3-PHENYLPROPIONATE_CINNAMIC ACID DIOXYGENASE FERREDOXIN SUBUNIT"/>
    <property type="match status" value="1"/>
</dbReference>
<feature type="domain" description="Rieske" evidence="7">
    <location>
        <begin position="5"/>
        <end position="101"/>
    </location>
</feature>
<evidence type="ECO:0000313" key="8">
    <source>
        <dbReference type="EMBL" id="MUZ71524.1"/>
    </source>
</evidence>
<evidence type="ECO:0000256" key="5">
    <source>
        <dbReference type="ARBA" id="ARBA00023014"/>
    </source>
</evidence>
<accession>A0A6L6V718</accession>
<dbReference type="GO" id="GO:0008942">
    <property type="term" value="F:nitrite reductase [NAD(P)H] activity"/>
    <property type="evidence" value="ECO:0007669"/>
    <property type="project" value="InterPro"/>
</dbReference>
<keyword evidence="4" id="KW-0408">Iron</keyword>
<organism evidence="8 9">
    <name type="scientific">Agrobacterium vitis</name>
    <name type="common">Rhizobium vitis</name>
    <dbReference type="NCBI Taxonomy" id="373"/>
    <lineage>
        <taxon>Bacteria</taxon>
        <taxon>Pseudomonadati</taxon>
        <taxon>Pseudomonadota</taxon>
        <taxon>Alphaproteobacteria</taxon>
        <taxon>Hyphomicrobiales</taxon>
        <taxon>Rhizobiaceae</taxon>
        <taxon>Rhizobium/Agrobacterium group</taxon>
        <taxon>Agrobacterium</taxon>
    </lineage>
</organism>
<keyword evidence="3" id="KW-0560">Oxidoreductase</keyword>
<dbReference type="Proteomes" id="UP000477951">
    <property type="component" value="Unassembled WGS sequence"/>
</dbReference>
<keyword evidence="2" id="KW-0479">Metal-binding</keyword>
<sequence length="111" mass="11864">MDQNWTSIGHIDDIPLRGARCVKTHQGKIAVFRTAENEVFAIEDHCPHKGGPLSQGIVHGKAVTCPLHNWVISLESGKALGADEGAVRTIAVRNVDGALSISMESLLQAAE</sequence>
<keyword evidence="1" id="KW-0001">2Fe-2S</keyword>
<reference evidence="8 9" key="1">
    <citation type="submission" date="2019-12" db="EMBL/GenBank/DDBJ databases">
        <title>Whole-genome sequencing of Allorhizobium vitis.</title>
        <authorList>
            <person name="Gan H.M."/>
            <person name="Szegedi E."/>
            <person name="Burr T."/>
            <person name="Savka M.A."/>
        </authorList>
    </citation>
    <scope>NUCLEOTIDE SEQUENCE [LARGE SCALE GENOMIC DNA]</scope>
    <source>
        <strain evidence="8 9">CG516</strain>
    </source>
</reference>
<gene>
    <name evidence="8" type="primary">nirD</name>
    <name evidence="8" type="ORF">GOZ90_02430</name>
</gene>
<evidence type="ECO:0000259" key="7">
    <source>
        <dbReference type="PROSITE" id="PS51296"/>
    </source>
</evidence>
<evidence type="ECO:0000256" key="4">
    <source>
        <dbReference type="ARBA" id="ARBA00023004"/>
    </source>
</evidence>
<dbReference type="RefSeq" id="WP_156613361.1">
    <property type="nucleotide sequence ID" value="NZ_WPHR01000002.1"/>
</dbReference>
<dbReference type="InterPro" id="IPR012748">
    <property type="entry name" value="Rieske-like_NirD"/>
</dbReference>
<dbReference type="GO" id="GO:0046872">
    <property type="term" value="F:metal ion binding"/>
    <property type="evidence" value="ECO:0007669"/>
    <property type="project" value="UniProtKB-KW"/>
</dbReference>
<dbReference type="SUPFAM" id="SSF50022">
    <property type="entry name" value="ISP domain"/>
    <property type="match status" value="1"/>
</dbReference>
<dbReference type="Gene3D" id="2.102.10.10">
    <property type="entry name" value="Rieske [2Fe-2S] iron-sulphur domain"/>
    <property type="match status" value="1"/>
</dbReference>
<dbReference type="InterPro" id="IPR036922">
    <property type="entry name" value="Rieske_2Fe-2S_sf"/>
</dbReference>
<dbReference type="CDD" id="cd03530">
    <property type="entry name" value="Rieske_NirD_small_Bacillus"/>
    <property type="match status" value="1"/>
</dbReference>
<evidence type="ECO:0000256" key="3">
    <source>
        <dbReference type="ARBA" id="ARBA00023002"/>
    </source>
</evidence>
<dbReference type="AlphaFoldDB" id="A0A6L6V718"/>
<dbReference type="InterPro" id="IPR017941">
    <property type="entry name" value="Rieske_2Fe-2S"/>
</dbReference>
<name>A0A6L6V718_AGRVI</name>
<comment type="caution">
    <text evidence="8">The sequence shown here is derived from an EMBL/GenBank/DDBJ whole genome shotgun (WGS) entry which is preliminary data.</text>
</comment>
<evidence type="ECO:0000256" key="1">
    <source>
        <dbReference type="ARBA" id="ARBA00022714"/>
    </source>
</evidence>
<dbReference type="PANTHER" id="PTHR21496">
    <property type="entry name" value="FERREDOXIN-RELATED"/>
    <property type="match status" value="1"/>
</dbReference>
<dbReference type="NCBIfam" id="TIGR02378">
    <property type="entry name" value="nirD_assim_sml"/>
    <property type="match status" value="1"/>
</dbReference>
<evidence type="ECO:0000256" key="6">
    <source>
        <dbReference type="ARBA" id="ARBA00023063"/>
    </source>
</evidence>
<dbReference type="EMBL" id="WPHR01000002">
    <property type="protein sequence ID" value="MUZ71524.1"/>
    <property type="molecule type" value="Genomic_DNA"/>
</dbReference>
<dbReference type="PROSITE" id="PS51296">
    <property type="entry name" value="RIESKE"/>
    <property type="match status" value="1"/>
</dbReference>
<evidence type="ECO:0000256" key="2">
    <source>
        <dbReference type="ARBA" id="ARBA00022723"/>
    </source>
</evidence>
<proteinExistence type="predicted"/>
<evidence type="ECO:0000313" key="9">
    <source>
        <dbReference type="Proteomes" id="UP000477951"/>
    </source>
</evidence>